<comment type="caution">
    <text evidence="1">The sequence shown here is derived from an EMBL/GenBank/DDBJ whole genome shotgun (WGS) entry which is preliminary data.</text>
</comment>
<dbReference type="EMBL" id="QZAF01000027">
    <property type="protein sequence ID" value="THV76049.1"/>
    <property type="molecule type" value="Genomic_DNA"/>
</dbReference>
<evidence type="ECO:0000313" key="1">
    <source>
        <dbReference type="EMBL" id="THV76049.1"/>
    </source>
</evidence>
<protein>
    <submittedName>
        <fullName evidence="1">Uncharacterized protein</fullName>
    </submittedName>
</protein>
<name>A0A4T0DLB9_AURPU</name>
<evidence type="ECO:0000313" key="2">
    <source>
        <dbReference type="Proteomes" id="UP000304951"/>
    </source>
</evidence>
<dbReference type="Proteomes" id="UP000304951">
    <property type="component" value="Unassembled WGS sequence"/>
</dbReference>
<dbReference type="AlphaFoldDB" id="A0A4T0DLB9"/>
<sequence length="121" mass="13802">MVFQIGIGVRRETLITTLLVEATPDNAKIVLFFSCTPHGEVVDCQFLSRAVILEYSRLYLFLCLQRSIYFQHFAFLNILTCDVVFGQARVQRTSFKPHSGSAPGTTFPSMYLASRFRSYHP</sequence>
<reference evidence="1 2" key="1">
    <citation type="submission" date="2018-10" db="EMBL/GenBank/DDBJ databases">
        <title>Fifty Aureobasidium pullulans genomes reveal a recombining polyextremotolerant generalist.</title>
        <authorList>
            <person name="Gostincar C."/>
            <person name="Turk M."/>
            <person name="Zajc J."/>
            <person name="Gunde-Cimerman N."/>
        </authorList>
    </citation>
    <scope>NUCLEOTIDE SEQUENCE [LARGE SCALE GENOMIC DNA]</scope>
    <source>
        <strain evidence="1 2">EXF-11900</strain>
    </source>
</reference>
<organism evidence="1 2">
    <name type="scientific">Aureobasidium pullulans</name>
    <name type="common">Black yeast</name>
    <name type="synonym">Pullularia pullulans</name>
    <dbReference type="NCBI Taxonomy" id="5580"/>
    <lineage>
        <taxon>Eukaryota</taxon>
        <taxon>Fungi</taxon>
        <taxon>Dikarya</taxon>
        <taxon>Ascomycota</taxon>
        <taxon>Pezizomycotina</taxon>
        <taxon>Dothideomycetes</taxon>
        <taxon>Dothideomycetidae</taxon>
        <taxon>Dothideales</taxon>
        <taxon>Saccotheciaceae</taxon>
        <taxon>Aureobasidium</taxon>
    </lineage>
</organism>
<gene>
    <name evidence="1" type="ORF">D6D28_01420</name>
</gene>
<accession>A0A4T0DLB9</accession>
<proteinExistence type="predicted"/>